<dbReference type="Pfam" id="PF17863">
    <property type="entry name" value="AAA_lid_2"/>
    <property type="match status" value="1"/>
</dbReference>
<dbReference type="CDD" id="cd00009">
    <property type="entry name" value="AAA"/>
    <property type="match status" value="1"/>
</dbReference>
<dbReference type="SMART" id="SM00382">
    <property type="entry name" value="AAA"/>
    <property type="match status" value="1"/>
</dbReference>
<name>A0ABV4WGP2_9CYAN</name>
<evidence type="ECO:0000313" key="3">
    <source>
        <dbReference type="EMBL" id="MFB2834250.1"/>
    </source>
</evidence>
<dbReference type="InterPro" id="IPR003593">
    <property type="entry name" value="AAA+_ATPase"/>
</dbReference>
<accession>A0ABV4WGP2</accession>
<protein>
    <submittedName>
        <fullName evidence="3">AAA family ATPase</fullName>
    </submittedName>
</protein>
<evidence type="ECO:0000259" key="2">
    <source>
        <dbReference type="SMART" id="SM00382"/>
    </source>
</evidence>
<proteinExistence type="predicted"/>
<organism evidence="3 4">
    <name type="scientific">Floridaenema evergladense BLCC-F167</name>
    <dbReference type="NCBI Taxonomy" id="3153639"/>
    <lineage>
        <taxon>Bacteria</taxon>
        <taxon>Bacillati</taxon>
        <taxon>Cyanobacteriota</taxon>
        <taxon>Cyanophyceae</taxon>
        <taxon>Oscillatoriophycideae</taxon>
        <taxon>Aerosakkonematales</taxon>
        <taxon>Aerosakkonemataceae</taxon>
        <taxon>Floridanema</taxon>
        <taxon>Floridanema evergladense</taxon>
    </lineage>
</organism>
<reference evidence="3 4" key="1">
    <citation type="submission" date="2024-09" db="EMBL/GenBank/DDBJ databases">
        <title>Floridaenema gen nov. (Aerosakkonemataceae, Aerosakkonematales ord. nov., Cyanobacteria) from benthic tropical and subtropical fresh waters, with the description of four new species.</title>
        <authorList>
            <person name="Moretto J.A."/>
            <person name="Berthold D.E."/>
            <person name="Lefler F.W."/>
            <person name="Huang I.-S."/>
            <person name="Laughinghouse H. IV."/>
        </authorList>
    </citation>
    <scope>NUCLEOTIDE SEQUENCE [LARGE SCALE GENOMIC DNA]</scope>
    <source>
        <strain evidence="3 4">BLCC-F167</strain>
    </source>
</reference>
<dbReference type="Gene3D" id="3.40.50.300">
    <property type="entry name" value="P-loop containing nucleotide triphosphate hydrolases"/>
    <property type="match status" value="1"/>
</dbReference>
<dbReference type="SUPFAM" id="SSF52540">
    <property type="entry name" value="P-loop containing nucleoside triphosphate hydrolases"/>
    <property type="match status" value="1"/>
</dbReference>
<dbReference type="Gene3D" id="1.10.8.80">
    <property type="entry name" value="Magnesium chelatase subunit I, C-Terminal domain"/>
    <property type="match status" value="1"/>
</dbReference>
<evidence type="ECO:0000256" key="1">
    <source>
        <dbReference type="SAM" id="MobiDB-lite"/>
    </source>
</evidence>
<feature type="region of interest" description="Disordered" evidence="1">
    <location>
        <begin position="304"/>
        <end position="328"/>
    </location>
</feature>
<comment type="caution">
    <text evidence="3">The sequence shown here is derived from an EMBL/GenBank/DDBJ whole genome shotgun (WGS) entry which is preliminary data.</text>
</comment>
<dbReference type="EMBL" id="JBHFNT010000058">
    <property type="protein sequence ID" value="MFB2834250.1"/>
    <property type="molecule type" value="Genomic_DNA"/>
</dbReference>
<dbReference type="PANTHER" id="PTHR35023:SF1">
    <property type="entry name" value="MG-PROTOPORPHYRIN IX CHELATASE"/>
    <property type="match status" value="1"/>
</dbReference>
<feature type="domain" description="AAA+ ATPase" evidence="2">
    <location>
        <begin position="44"/>
        <end position="186"/>
    </location>
</feature>
<sequence length="328" mass="35935">METQRNAYTTVITGKSAIPILPYSLIVGQQQIKLALELAYIAPRIGGVLLSGHRGTGKSTAVRAFAQMMSSRLPVTLPINATEDRVVGGWRIDELMQSKAVPQPGLLEEANGSLLYIDEVNLLDDHIVNIILDVTSTGVLVVQREGKSEEKSVSFTLVGTMNPEEGGLRPQLLDRFGLMVSVTAETNEAERTLILQTVLEFDEAISQLKAGESSVYLDEALEKDRKRKELLEKAKQNFYNVKVPVNVARNCVRLAAGFQAEGNRGDYIIALAARAFAALSGVKQATNDHVAAVTRLALQHRRPEALQSNQMPWTDEDNQRVSEILSGD</sequence>
<dbReference type="InterPro" id="IPR011704">
    <property type="entry name" value="ATPase_dyneun-rel_AAA"/>
</dbReference>
<dbReference type="Proteomes" id="UP001576780">
    <property type="component" value="Unassembled WGS sequence"/>
</dbReference>
<dbReference type="PANTHER" id="PTHR35023">
    <property type="entry name" value="CHELATASE-RELATED"/>
    <property type="match status" value="1"/>
</dbReference>
<gene>
    <name evidence="3" type="ORF">ACE1CA_06925</name>
</gene>
<dbReference type="Pfam" id="PF07728">
    <property type="entry name" value="AAA_5"/>
    <property type="match status" value="1"/>
</dbReference>
<dbReference type="InterPro" id="IPR052989">
    <property type="entry name" value="Mg-chelatase_DI-like"/>
</dbReference>
<dbReference type="InterPro" id="IPR027417">
    <property type="entry name" value="P-loop_NTPase"/>
</dbReference>
<dbReference type="InterPro" id="IPR041628">
    <property type="entry name" value="ChlI/MoxR_AAA_lid"/>
</dbReference>
<keyword evidence="4" id="KW-1185">Reference proteome</keyword>
<dbReference type="RefSeq" id="WP_413276692.1">
    <property type="nucleotide sequence ID" value="NZ_JBHFNT010000058.1"/>
</dbReference>
<evidence type="ECO:0000313" key="4">
    <source>
        <dbReference type="Proteomes" id="UP001576780"/>
    </source>
</evidence>